<evidence type="ECO:0000256" key="1">
    <source>
        <dbReference type="SAM" id="Coils"/>
    </source>
</evidence>
<feature type="region of interest" description="Disordered" evidence="2">
    <location>
        <begin position="306"/>
        <end position="334"/>
    </location>
</feature>
<feature type="compositionally biased region" description="Basic and acidic residues" evidence="2">
    <location>
        <begin position="25"/>
        <end position="41"/>
    </location>
</feature>
<accession>A0A7R8XJI8</accession>
<dbReference type="GO" id="GO:1903723">
    <property type="term" value="P:negative regulation of centriole elongation"/>
    <property type="evidence" value="ECO:0007669"/>
    <property type="project" value="TreeGrafter"/>
</dbReference>
<feature type="compositionally biased region" description="Basic residues" evidence="2">
    <location>
        <begin position="593"/>
        <end position="629"/>
    </location>
</feature>
<dbReference type="GO" id="GO:0005814">
    <property type="term" value="C:centriole"/>
    <property type="evidence" value="ECO:0007669"/>
    <property type="project" value="InterPro"/>
</dbReference>
<organism evidence="3">
    <name type="scientific">Darwinula stevensoni</name>
    <dbReference type="NCBI Taxonomy" id="69355"/>
    <lineage>
        <taxon>Eukaryota</taxon>
        <taxon>Metazoa</taxon>
        <taxon>Ecdysozoa</taxon>
        <taxon>Arthropoda</taxon>
        <taxon>Crustacea</taxon>
        <taxon>Oligostraca</taxon>
        <taxon>Ostracoda</taxon>
        <taxon>Podocopa</taxon>
        <taxon>Podocopida</taxon>
        <taxon>Darwinulocopina</taxon>
        <taxon>Darwinuloidea</taxon>
        <taxon>Darwinulidae</taxon>
        <taxon>Darwinula</taxon>
    </lineage>
</organism>
<feature type="compositionally biased region" description="Low complexity" evidence="2">
    <location>
        <begin position="60"/>
        <end position="75"/>
    </location>
</feature>
<dbReference type="EMBL" id="CAJPEV010001915">
    <property type="protein sequence ID" value="CAG0894867.1"/>
    <property type="molecule type" value="Genomic_DNA"/>
</dbReference>
<reference evidence="3" key="1">
    <citation type="submission" date="2020-11" db="EMBL/GenBank/DDBJ databases">
        <authorList>
            <person name="Tran Van P."/>
        </authorList>
    </citation>
    <scope>NUCLEOTIDE SEQUENCE</scope>
</reference>
<feature type="coiled-coil region" evidence="1">
    <location>
        <begin position="381"/>
        <end position="412"/>
    </location>
</feature>
<dbReference type="AlphaFoldDB" id="A0A7R8XJI8"/>
<protein>
    <submittedName>
        <fullName evidence="3">Uncharacterized protein</fullName>
    </submittedName>
</protein>
<gene>
    <name evidence="3" type="ORF">DSTB1V02_LOCUS8404</name>
</gene>
<dbReference type="EMBL" id="LR901432">
    <property type="protein sequence ID" value="CAD7248593.1"/>
    <property type="molecule type" value="Genomic_DNA"/>
</dbReference>
<feature type="region of interest" description="Disordered" evidence="2">
    <location>
        <begin position="249"/>
        <end position="270"/>
    </location>
</feature>
<name>A0A7R8XJI8_9CRUS</name>
<dbReference type="GO" id="GO:0032465">
    <property type="term" value="P:regulation of cytokinesis"/>
    <property type="evidence" value="ECO:0007669"/>
    <property type="project" value="InterPro"/>
</dbReference>
<dbReference type="GO" id="GO:0007099">
    <property type="term" value="P:centriole replication"/>
    <property type="evidence" value="ECO:0007669"/>
    <property type="project" value="InterPro"/>
</dbReference>
<dbReference type="Pfam" id="PF16025">
    <property type="entry name" value="CaM_bind"/>
    <property type="match status" value="1"/>
</dbReference>
<dbReference type="PROSITE" id="PS50096">
    <property type="entry name" value="IQ"/>
    <property type="match status" value="1"/>
</dbReference>
<dbReference type="PANTHER" id="PTHR13594:SF1">
    <property type="entry name" value="CENTRIOLAR COILED-COIL PROTEIN OF 110 KDA"/>
    <property type="match status" value="1"/>
</dbReference>
<feature type="region of interest" description="Disordered" evidence="2">
    <location>
        <begin position="19"/>
        <end position="160"/>
    </location>
</feature>
<sequence>MPSGRRTFESRIRIRNKPILPPLMNERKRDEMREWRKKASDRVQVVPPRGKCCSEHEENSSAMSSSLSTEISILSLREDKSTLSSSAVRHAADSASETTPVDQTSGTKSTPPSSETGSHRIRRSSFTLEHPSPALQRFLEKRSHESQSSDQSVTSDEDHHISVSSAMENDSFHFQNVSQTPVTSEEEETLRLCLSPSLGVEQDHLSTGEHECCEIPPEYLTSVEKVEGLDESISQDVPCILPLVDSADVSKGSDHNDESELSPYHPPASSCSEACEIKKSDTLPSDIKCGNTALNDSVFVSEMRPDSVTDSSLHSSSIKSYNEKNAGEGNPSPRLQSLEELLSDVNVTPKSKNKLKHQGERVWTLSKELEEQHALELQWLQERQRKEQEKLRKQFEEEERRLLAEMNKLTGDKKGLKLIQKLCAVPLSQHHKDVSGWDSSSSLPSHVSAHMNGMKVPSPLMNKIQEMKPKVRMKIGALVKGYLVRRLLKTERVQSMKSMLKESVQLWLRLQQESLHFRGIKEDNDAFLRRQLLAEVERCQQSLYEIFFELEASERMAMISRDRESKARKRVSAVSSSSSSPTSQPRRISSASLKRRSRLMVHPLSRKSGVKVKPRRSPKNFSPKQKKLTPRGFASKESVVKQLFGSSERPGRLNVADVGAVMDVY</sequence>
<evidence type="ECO:0000256" key="2">
    <source>
        <dbReference type="SAM" id="MobiDB-lite"/>
    </source>
</evidence>
<dbReference type="PANTHER" id="PTHR13594">
    <property type="entry name" value="CENTRIOLAR COILED-COIL PROTEIN OF 110 KDA"/>
    <property type="match status" value="1"/>
</dbReference>
<keyword evidence="1" id="KW-0175">Coiled coil</keyword>
<dbReference type="OrthoDB" id="6348160at2759"/>
<dbReference type="Proteomes" id="UP000677054">
    <property type="component" value="Unassembled WGS sequence"/>
</dbReference>
<evidence type="ECO:0000313" key="4">
    <source>
        <dbReference type="Proteomes" id="UP000677054"/>
    </source>
</evidence>
<feature type="compositionally biased region" description="Low complexity" evidence="2">
    <location>
        <begin position="572"/>
        <end position="590"/>
    </location>
</feature>
<feature type="compositionally biased region" description="Basic and acidic residues" evidence="2">
    <location>
        <begin position="138"/>
        <end position="147"/>
    </location>
</feature>
<feature type="compositionally biased region" description="Polar residues" evidence="2">
    <location>
        <begin position="95"/>
        <end position="116"/>
    </location>
</feature>
<dbReference type="GO" id="GO:0032053">
    <property type="term" value="P:ciliary basal body organization"/>
    <property type="evidence" value="ECO:0007669"/>
    <property type="project" value="TreeGrafter"/>
</dbReference>
<keyword evidence="4" id="KW-1185">Reference proteome</keyword>
<evidence type="ECO:0000313" key="3">
    <source>
        <dbReference type="EMBL" id="CAD7248593.1"/>
    </source>
</evidence>
<dbReference type="InterPro" id="IPR033207">
    <property type="entry name" value="CCP110"/>
</dbReference>
<proteinExistence type="predicted"/>
<feature type="region of interest" description="Disordered" evidence="2">
    <location>
        <begin position="561"/>
        <end position="632"/>
    </location>
</feature>
<feature type="compositionally biased region" description="Low complexity" evidence="2">
    <location>
        <begin position="308"/>
        <end position="317"/>
    </location>
</feature>